<organism evidence="1">
    <name type="scientific">Kuenenia stuttgartiensis</name>
    <dbReference type="NCBI Taxonomy" id="174633"/>
    <lineage>
        <taxon>Bacteria</taxon>
        <taxon>Pseudomonadati</taxon>
        <taxon>Planctomycetota</taxon>
        <taxon>Candidatus Brocadiia</taxon>
        <taxon>Candidatus Brocadiales</taxon>
        <taxon>Candidatus Brocadiaceae</taxon>
        <taxon>Candidatus Kuenenia</taxon>
    </lineage>
</organism>
<reference evidence="1" key="2">
    <citation type="submission" date="2006-01" db="EMBL/GenBank/DDBJ databases">
        <authorList>
            <person name="Genoscope"/>
        </authorList>
    </citation>
    <scope>NUCLEOTIDE SEQUENCE</scope>
</reference>
<gene>
    <name evidence="1" type="ORF">kuste3474</name>
</gene>
<accession>Q1Q2K4</accession>
<reference evidence="1" key="1">
    <citation type="journal article" date="2006" name="Nature">
        <title>Deciphering the evolution and metabolism of an anammox bacterium from a community genome.</title>
        <authorList>
            <person name="Strous M."/>
            <person name="Pelletier E."/>
            <person name="Mangenot S."/>
            <person name="Rattei T."/>
            <person name="Lehner A."/>
            <person name="Taylor M.W."/>
            <person name="Horn M."/>
            <person name="Daims H."/>
            <person name="Bartol-Mavel D."/>
            <person name="Wincker P."/>
            <person name="Barbe V."/>
            <person name="Fonknechten N."/>
            <person name="Vallenet D."/>
            <person name="Segurens B."/>
            <person name="Schenowitz-Truong C."/>
            <person name="Medigue C."/>
            <person name="Collingro A."/>
            <person name="Snel B."/>
            <person name="Dutilh B.E."/>
            <person name="OpDenCamp H.J.M."/>
            <person name="vanDerDrift C."/>
            <person name="Cirpus I."/>
            <person name="vanDePas-Schoonen K.T."/>
            <person name="Harhangi H.R."/>
            <person name="vanNiftrik L."/>
            <person name="Schmid M."/>
            <person name="Keltjens J."/>
            <person name="vanDeVossenberg J."/>
            <person name="Kartal B."/>
            <person name="Meier H."/>
            <person name="Frishman D."/>
            <person name="Huynen M.A."/>
            <person name="Mewes H."/>
            <person name="Weissenbach J."/>
            <person name="Jetten M.S.M."/>
            <person name="Wagner M."/>
            <person name="LePaslier D."/>
        </authorList>
    </citation>
    <scope>NUCLEOTIDE SEQUENCE</scope>
</reference>
<protein>
    <submittedName>
        <fullName evidence="1">Uncharacterized protein</fullName>
    </submittedName>
</protein>
<proteinExistence type="predicted"/>
<evidence type="ECO:0000313" key="1">
    <source>
        <dbReference type="EMBL" id="CAJ74237.1"/>
    </source>
</evidence>
<name>Q1Q2K4_KUEST</name>
<sequence>MQYLLHGENEKAQPQDFSKKPLPLGIFSAYLRMIFTKSGITHIRNYFAELKKLKIIQINQNKPFLSELSKKQKVIFDAFGIREEVLHSY</sequence>
<dbReference type="EMBL" id="CT573071">
    <property type="protein sequence ID" value="CAJ74237.1"/>
    <property type="molecule type" value="Genomic_DNA"/>
</dbReference>
<dbReference type="AlphaFoldDB" id="Q1Q2K4"/>